<dbReference type="InterPro" id="IPR006195">
    <property type="entry name" value="aa-tRNA-synth_II"/>
</dbReference>
<dbReference type="InterPro" id="IPR004364">
    <property type="entry name" value="Aa-tRNA-synt_II"/>
</dbReference>
<dbReference type="GO" id="GO:0005739">
    <property type="term" value="C:mitochondrion"/>
    <property type="evidence" value="ECO:0007669"/>
    <property type="project" value="EnsemblFungi"/>
</dbReference>
<dbReference type="PROSITE" id="PS50862">
    <property type="entry name" value="AA_TRNA_LIGASE_II"/>
    <property type="match status" value="1"/>
</dbReference>
<keyword evidence="7" id="KW-1185">Reference proteome</keyword>
<comment type="caution">
    <text evidence="6">The sequence shown here is derived from an EMBL/GenBank/DDBJ whole genome shotgun (WGS) entry which is preliminary data.</text>
</comment>
<keyword evidence="4 6" id="KW-0030">Aminoacyl-tRNA synthetase</keyword>
<accession>A0A0G2GGN8</accession>
<evidence type="ECO:0000313" key="7">
    <source>
        <dbReference type="Proteomes" id="UP000053317"/>
    </source>
</evidence>
<evidence type="ECO:0000256" key="1">
    <source>
        <dbReference type="ARBA" id="ARBA00022598"/>
    </source>
</evidence>
<dbReference type="PANTHER" id="PTHR42918:SF5">
    <property type="entry name" value="LYSINE--TRNA LIGASE, MITOCHONDRIAL"/>
    <property type="match status" value="1"/>
</dbReference>
<dbReference type="SUPFAM" id="SSF50249">
    <property type="entry name" value="Nucleic acid-binding proteins"/>
    <property type="match status" value="1"/>
</dbReference>
<dbReference type="InterPro" id="IPR045864">
    <property type="entry name" value="aa-tRNA-synth_II/BPL/LPL"/>
</dbReference>
<evidence type="ECO:0000256" key="3">
    <source>
        <dbReference type="ARBA" id="ARBA00022840"/>
    </source>
</evidence>
<sequence length="442" mass="49940">MDKALFKDKCNDLSRGDVISVRGYAHRTERGELSIKAVDIPKLLSPCLQPFPIQEFDRPEKDKQALLDADRHVQLLSTKNVMETIRCRSTIIRSLRNFLSRRSFIEVDTPILGAVASGATARPFETKATEFLDRRLALRIAPELWLKRLILGGFEKVFEIGPSFRNEGLDKTHNPEFTTCEFYTTHTSLNDLMSMTEALLHYIHLQVSQEHTSSLATTLPVLSKDQFSGSFPRLPFIPTLENALGLYLPPLHSPDTLSTENALKQIFHQKSLPLPQLPTIPRLLDKLSAIYLEPRCIDRPTFITHHPECLSPLSKSYLDPITHQKLSARAELFINGREIANMYEEENSPFEQKKKFDMQNTFTARAKQLVAADQSKSSALDQDETLESDTSYLEALEWGLPPTGGWGCGVDRLVMLFTGKEKISDVLTFGNLRSVTRVKGGR</sequence>
<gene>
    <name evidence="6" type="ORF">UCRPC4_g03109</name>
</gene>
<dbReference type="Gene3D" id="2.40.50.140">
    <property type="entry name" value="Nucleic acid-binding proteins"/>
    <property type="match status" value="1"/>
</dbReference>
<dbReference type="GO" id="GO:0008033">
    <property type="term" value="P:tRNA processing"/>
    <property type="evidence" value="ECO:0007669"/>
    <property type="project" value="EnsemblFungi"/>
</dbReference>
<dbReference type="AlphaFoldDB" id="A0A0G2GGN8"/>
<reference evidence="6 7" key="2">
    <citation type="submission" date="2015-05" db="EMBL/GenBank/DDBJ databases">
        <authorList>
            <person name="Morales-Cruz A."/>
            <person name="Amrine K.C."/>
            <person name="Cantu D."/>
        </authorList>
    </citation>
    <scope>NUCLEOTIDE SEQUENCE [LARGE SCALE GENOMIC DNA]</scope>
    <source>
        <strain evidence="6">UCRPC4</strain>
    </source>
</reference>
<keyword evidence="2" id="KW-0547">Nucleotide-binding</keyword>
<protein>
    <submittedName>
        <fullName evidence="6">Putative lysyl-trna synthetase</fullName>
    </submittedName>
</protein>
<evidence type="ECO:0000313" key="6">
    <source>
        <dbReference type="EMBL" id="KKY22783.1"/>
    </source>
</evidence>
<dbReference type="PRINTS" id="PR00982">
    <property type="entry name" value="TRNASYNTHLYS"/>
</dbReference>
<dbReference type="OrthoDB" id="21243at2759"/>
<dbReference type="GO" id="GO:0070154">
    <property type="term" value="P:mitochondrial lysyl-tRNA aminoacylation"/>
    <property type="evidence" value="ECO:0007669"/>
    <property type="project" value="EnsemblFungi"/>
</dbReference>
<dbReference type="Pfam" id="PF00152">
    <property type="entry name" value="tRNA-synt_2"/>
    <property type="match status" value="1"/>
</dbReference>
<evidence type="ECO:0000256" key="4">
    <source>
        <dbReference type="ARBA" id="ARBA00023146"/>
    </source>
</evidence>
<dbReference type="EMBL" id="LCWF01000073">
    <property type="protein sequence ID" value="KKY22783.1"/>
    <property type="molecule type" value="Genomic_DNA"/>
</dbReference>
<dbReference type="GO" id="GO:0004824">
    <property type="term" value="F:lysine-tRNA ligase activity"/>
    <property type="evidence" value="ECO:0007669"/>
    <property type="project" value="EnsemblFungi"/>
</dbReference>
<dbReference type="InterPro" id="IPR018149">
    <property type="entry name" value="Lys-tRNA-synth_II_C"/>
</dbReference>
<name>A0A0G2GGN8_PHACM</name>
<feature type="domain" description="Aminoacyl-transfer RNA synthetases class-II family profile" evidence="5">
    <location>
        <begin position="88"/>
        <end position="434"/>
    </location>
</feature>
<proteinExistence type="predicted"/>
<dbReference type="GO" id="GO:0000049">
    <property type="term" value="F:tRNA binding"/>
    <property type="evidence" value="ECO:0007669"/>
    <property type="project" value="TreeGrafter"/>
</dbReference>
<evidence type="ECO:0000256" key="2">
    <source>
        <dbReference type="ARBA" id="ARBA00022741"/>
    </source>
</evidence>
<dbReference type="SUPFAM" id="SSF55681">
    <property type="entry name" value="Class II aaRS and biotin synthetases"/>
    <property type="match status" value="1"/>
</dbReference>
<keyword evidence="1" id="KW-0436">Ligase</keyword>
<dbReference type="Proteomes" id="UP000053317">
    <property type="component" value="Unassembled WGS sequence"/>
</dbReference>
<dbReference type="Gene3D" id="3.30.930.10">
    <property type="entry name" value="Bira Bifunctional Protein, Domain 2"/>
    <property type="match status" value="1"/>
</dbReference>
<keyword evidence="3" id="KW-0067">ATP-binding</keyword>
<dbReference type="PANTHER" id="PTHR42918">
    <property type="entry name" value="LYSYL-TRNA SYNTHETASE"/>
    <property type="match status" value="1"/>
</dbReference>
<organism evidence="6 7">
    <name type="scientific">Phaeomoniella chlamydospora</name>
    <name type="common">Phaeoacremonium chlamydosporum</name>
    <dbReference type="NCBI Taxonomy" id="158046"/>
    <lineage>
        <taxon>Eukaryota</taxon>
        <taxon>Fungi</taxon>
        <taxon>Dikarya</taxon>
        <taxon>Ascomycota</taxon>
        <taxon>Pezizomycotina</taxon>
        <taxon>Eurotiomycetes</taxon>
        <taxon>Chaetothyriomycetidae</taxon>
        <taxon>Phaeomoniellales</taxon>
        <taxon>Phaeomoniellaceae</taxon>
        <taxon>Phaeomoniella</taxon>
    </lineage>
</organism>
<evidence type="ECO:0000259" key="5">
    <source>
        <dbReference type="PROSITE" id="PS50862"/>
    </source>
</evidence>
<dbReference type="InterPro" id="IPR012340">
    <property type="entry name" value="NA-bd_OB-fold"/>
</dbReference>
<dbReference type="GO" id="GO:0005524">
    <property type="term" value="F:ATP binding"/>
    <property type="evidence" value="ECO:0007669"/>
    <property type="project" value="UniProtKB-KW"/>
</dbReference>
<reference evidence="6 7" key="1">
    <citation type="submission" date="2015-05" db="EMBL/GenBank/DDBJ databases">
        <title>Distinctive expansion of gene families associated with plant cell wall degradation and secondary metabolism in the genomes of grapevine trunk pathogens.</title>
        <authorList>
            <person name="Lawrence D.P."/>
            <person name="Travadon R."/>
            <person name="Rolshausen P.E."/>
            <person name="Baumgartner K."/>
        </authorList>
    </citation>
    <scope>NUCLEOTIDE SEQUENCE [LARGE SCALE GENOMIC DNA]</scope>
    <source>
        <strain evidence="6">UCRPC4</strain>
    </source>
</reference>